<organism evidence="3 4">
    <name type="scientific">Alysiella crassa</name>
    <dbReference type="NCBI Taxonomy" id="153491"/>
    <lineage>
        <taxon>Bacteria</taxon>
        <taxon>Pseudomonadati</taxon>
        <taxon>Pseudomonadota</taxon>
        <taxon>Betaproteobacteria</taxon>
        <taxon>Neisseriales</taxon>
        <taxon>Neisseriaceae</taxon>
        <taxon>Alysiella</taxon>
    </lineage>
</organism>
<evidence type="ECO:0000256" key="1">
    <source>
        <dbReference type="SAM" id="MobiDB-lite"/>
    </source>
</evidence>
<feature type="region of interest" description="Disordered" evidence="1">
    <location>
        <begin position="25"/>
        <end position="45"/>
    </location>
</feature>
<dbReference type="GO" id="GO:0022900">
    <property type="term" value="P:electron transport chain"/>
    <property type="evidence" value="ECO:0007669"/>
    <property type="project" value="InterPro"/>
</dbReference>
<feature type="compositionally biased region" description="Low complexity" evidence="1">
    <location>
        <begin position="25"/>
        <end position="38"/>
    </location>
</feature>
<dbReference type="SUPFAM" id="SSF47175">
    <property type="entry name" value="Cytochromes"/>
    <property type="match status" value="1"/>
</dbReference>
<accession>A0A376BM88</accession>
<name>A0A376BM88_9NEIS</name>
<evidence type="ECO:0000313" key="4">
    <source>
        <dbReference type="Proteomes" id="UP000254209"/>
    </source>
</evidence>
<proteinExistence type="predicted"/>
<dbReference type="Proteomes" id="UP000254209">
    <property type="component" value="Unassembled WGS sequence"/>
</dbReference>
<dbReference type="Gene3D" id="1.20.120.10">
    <property type="entry name" value="Cytochrome c/b562"/>
    <property type="match status" value="1"/>
</dbReference>
<dbReference type="AlphaFoldDB" id="A0A376BM88"/>
<protein>
    <submittedName>
        <fullName evidence="3">Cytochrome c</fullName>
    </submittedName>
</protein>
<dbReference type="GO" id="GO:0020037">
    <property type="term" value="F:heme binding"/>
    <property type="evidence" value="ECO:0007669"/>
    <property type="project" value="InterPro"/>
</dbReference>
<dbReference type="GO" id="GO:0005506">
    <property type="term" value="F:iron ion binding"/>
    <property type="evidence" value="ECO:0007669"/>
    <property type="project" value="InterPro"/>
</dbReference>
<dbReference type="STRING" id="1120980.GCA_000745955_01418"/>
<dbReference type="OrthoDB" id="5520910at2"/>
<keyword evidence="4" id="KW-1185">Reference proteome</keyword>
<evidence type="ECO:0000313" key="3">
    <source>
        <dbReference type="EMBL" id="SSY70801.1"/>
    </source>
</evidence>
<dbReference type="PROSITE" id="PS51009">
    <property type="entry name" value="CYTCII"/>
    <property type="match status" value="1"/>
</dbReference>
<dbReference type="InterPro" id="IPR015984">
    <property type="entry name" value="Cyt_c_prime_subgr"/>
</dbReference>
<dbReference type="PRINTS" id="PR00608">
    <property type="entry name" value="CYTCHROMECII"/>
</dbReference>
<dbReference type="RefSeq" id="WP_034293065.1">
    <property type="nucleotide sequence ID" value="NZ_CP091519.2"/>
</dbReference>
<sequence>MNKFALLIASTLLLAACNDNAPTAPANGSAPAASPAADGGKGDLSESRTAAFKSFMPTFSTMRKMANGDQAFVPEEFKAKAQQFTKEAREPFEYFQNDPKGNGDALPVIWEKPEAFKAEQDKFFAAVDKLNAAAQGGKLDDIKAAVGEVGASCKACHDTFRRPK</sequence>
<gene>
    <name evidence="3" type="ORF">NCTC10283_00915</name>
</gene>
<dbReference type="PROSITE" id="PS51257">
    <property type="entry name" value="PROKAR_LIPOPROTEIN"/>
    <property type="match status" value="1"/>
</dbReference>
<dbReference type="Pfam" id="PF01322">
    <property type="entry name" value="Cytochrom_C_2"/>
    <property type="match status" value="1"/>
</dbReference>
<feature type="chain" id="PRO_5017027741" evidence="2">
    <location>
        <begin position="22"/>
        <end position="164"/>
    </location>
</feature>
<dbReference type="EMBL" id="UFSO01000002">
    <property type="protein sequence ID" value="SSY70801.1"/>
    <property type="molecule type" value="Genomic_DNA"/>
</dbReference>
<dbReference type="InterPro" id="IPR010980">
    <property type="entry name" value="Cyt_c/b562"/>
</dbReference>
<dbReference type="GO" id="GO:0009055">
    <property type="term" value="F:electron transfer activity"/>
    <property type="evidence" value="ECO:0007669"/>
    <property type="project" value="InterPro"/>
</dbReference>
<feature type="signal peptide" evidence="2">
    <location>
        <begin position="1"/>
        <end position="21"/>
    </location>
</feature>
<keyword evidence="2" id="KW-0732">Signal</keyword>
<dbReference type="InterPro" id="IPR002321">
    <property type="entry name" value="Cyt_c_II"/>
</dbReference>
<reference evidence="3 4" key="1">
    <citation type="submission" date="2018-06" db="EMBL/GenBank/DDBJ databases">
        <authorList>
            <consortium name="Pathogen Informatics"/>
            <person name="Doyle S."/>
        </authorList>
    </citation>
    <scope>NUCLEOTIDE SEQUENCE [LARGE SCALE GENOMIC DNA]</scope>
    <source>
        <strain evidence="3 4">NCTC10283</strain>
    </source>
</reference>
<evidence type="ECO:0000256" key="2">
    <source>
        <dbReference type="SAM" id="SignalP"/>
    </source>
</evidence>